<evidence type="ECO:0000256" key="2">
    <source>
        <dbReference type="ARBA" id="ARBA00012135"/>
    </source>
</evidence>
<dbReference type="HOGENOM" id="CLU_020520_0_1_6"/>
<dbReference type="PANTHER" id="PTHR20858">
    <property type="entry name" value="PHOSPHOMETHYLPYRIMIDINE KINASE"/>
    <property type="match status" value="1"/>
</dbReference>
<dbReference type="NCBIfam" id="TIGR00097">
    <property type="entry name" value="HMP-P_kinase"/>
    <property type="match status" value="1"/>
</dbReference>
<comment type="pathway">
    <text evidence="1">Cofactor biosynthesis; thiamine diphosphate biosynthesis.</text>
</comment>
<dbReference type="EC" id="2.7.1.49" evidence="2"/>
<dbReference type="GO" id="GO:0005524">
    <property type="term" value="F:ATP binding"/>
    <property type="evidence" value="ECO:0007669"/>
    <property type="project" value="UniProtKB-KW"/>
</dbReference>
<evidence type="ECO:0000313" key="9">
    <source>
        <dbReference type="Proteomes" id="UP000006690"/>
    </source>
</evidence>
<dbReference type="PANTHER" id="PTHR20858:SF17">
    <property type="entry name" value="HYDROXYMETHYLPYRIMIDINE_PHOSPHOMETHYLPYRIMIDINE KINASE THI20-RELATED"/>
    <property type="match status" value="1"/>
</dbReference>
<dbReference type="SUPFAM" id="SSF53613">
    <property type="entry name" value="Ribokinase-like"/>
    <property type="match status" value="1"/>
</dbReference>
<dbReference type="eggNOG" id="COG0351">
    <property type="taxonomic scope" value="Bacteria"/>
</dbReference>
<dbReference type="Gene3D" id="3.40.1190.20">
    <property type="match status" value="1"/>
</dbReference>
<dbReference type="GO" id="GO:0005829">
    <property type="term" value="C:cytosol"/>
    <property type="evidence" value="ECO:0007669"/>
    <property type="project" value="TreeGrafter"/>
</dbReference>
<evidence type="ECO:0000256" key="1">
    <source>
        <dbReference type="ARBA" id="ARBA00004948"/>
    </source>
</evidence>
<dbReference type="UniPathway" id="UPA00060">
    <property type="reaction ID" value="UER00138"/>
</dbReference>
<dbReference type="EMBL" id="AP012032">
    <property type="protein sequence ID" value="BAK11898.1"/>
    <property type="molecule type" value="Genomic_DNA"/>
</dbReference>
<dbReference type="InterPro" id="IPR029056">
    <property type="entry name" value="Ribokinase-like"/>
</dbReference>
<evidence type="ECO:0000256" key="4">
    <source>
        <dbReference type="ARBA" id="ARBA00022741"/>
    </source>
</evidence>
<gene>
    <name evidence="8" type="primary">thiD</name>
    <name evidence="8" type="ordered locus">PAJ_1818</name>
</gene>
<dbReference type="InterPro" id="IPR013749">
    <property type="entry name" value="PM/HMP-P_kinase-1"/>
</dbReference>
<dbReference type="InterPro" id="IPR004399">
    <property type="entry name" value="HMP/HMP-P_kinase_dom"/>
</dbReference>
<evidence type="ECO:0000256" key="6">
    <source>
        <dbReference type="ARBA" id="ARBA00022840"/>
    </source>
</evidence>
<name>A0A0H3KXW5_PANAA</name>
<dbReference type="PATRIC" id="fig|932677.3.peg.2122"/>
<keyword evidence="5 8" id="KW-0418">Kinase</keyword>
<keyword evidence="4" id="KW-0547">Nucleotide-binding</keyword>
<dbReference type="GO" id="GO:0008902">
    <property type="term" value="F:hydroxymethylpyrimidine kinase activity"/>
    <property type="evidence" value="ECO:0007669"/>
    <property type="project" value="UniProtKB-EC"/>
</dbReference>
<evidence type="ECO:0000313" key="8">
    <source>
        <dbReference type="EMBL" id="BAK11898.1"/>
    </source>
</evidence>
<accession>A0A0H3KXW5</accession>
<reference evidence="9" key="1">
    <citation type="journal article" date="2012" name="Appl. Microbiol. Biotechnol.">
        <title>The complete genome sequence of Pantoea ananatis AJ13355, an organism with great biotechnological potential.</title>
        <authorList>
            <person name="Hara Y."/>
            <person name="Kadotani N."/>
            <person name="Izui H."/>
            <person name="Katashkina J.I."/>
            <person name="Kuvaeva T.M."/>
            <person name="Andreeva I.G."/>
            <person name="Golubeva L.I."/>
            <person name="Malko D.B."/>
            <person name="Makeev V.J."/>
            <person name="Mashko S.V."/>
            <person name="Kozlov Y.I."/>
        </authorList>
    </citation>
    <scope>NUCLEOTIDE SEQUENCE [LARGE SCALE GENOMIC DNA]</scope>
    <source>
        <strain evidence="9">AJ13355</strain>
    </source>
</reference>
<keyword evidence="6" id="KW-0067">ATP-binding</keyword>
<organism evidence="8 9">
    <name type="scientific">Pantoea ananatis (strain AJ13355)</name>
    <dbReference type="NCBI Taxonomy" id="932677"/>
    <lineage>
        <taxon>Bacteria</taxon>
        <taxon>Pseudomonadati</taxon>
        <taxon>Pseudomonadota</taxon>
        <taxon>Gammaproteobacteria</taxon>
        <taxon>Enterobacterales</taxon>
        <taxon>Erwiniaceae</taxon>
        <taxon>Pantoea</taxon>
    </lineage>
</organism>
<evidence type="ECO:0000259" key="7">
    <source>
        <dbReference type="Pfam" id="PF08543"/>
    </source>
</evidence>
<protein>
    <recommendedName>
        <fullName evidence="2">hydroxymethylpyrimidine kinase</fullName>
        <ecNumber evidence="2">2.7.1.49</ecNumber>
    </recommendedName>
</protein>
<dbReference type="Proteomes" id="UP000006690">
    <property type="component" value="Chromosome"/>
</dbReference>
<dbReference type="GO" id="GO:0009228">
    <property type="term" value="P:thiamine biosynthetic process"/>
    <property type="evidence" value="ECO:0007669"/>
    <property type="project" value="InterPro"/>
</dbReference>
<keyword evidence="3" id="KW-0808">Transferase</keyword>
<dbReference type="GO" id="GO:0008972">
    <property type="term" value="F:phosphomethylpyrimidine kinase activity"/>
    <property type="evidence" value="ECO:0007669"/>
    <property type="project" value="InterPro"/>
</dbReference>
<feature type="domain" description="Pyridoxamine kinase/Phosphomethylpyrimidine kinase" evidence="7">
    <location>
        <begin position="35"/>
        <end position="282"/>
    </location>
</feature>
<dbReference type="CDD" id="cd01169">
    <property type="entry name" value="HMPP_kinase"/>
    <property type="match status" value="1"/>
</dbReference>
<evidence type="ECO:0000256" key="3">
    <source>
        <dbReference type="ARBA" id="ARBA00022679"/>
    </source>
</evidence>
<dbReference type="FunFam" id="3.40.1190.20:FF:000003">
    <property type="entry name" value="Phosphomethylpyrimidine kinase ThiD"/>
    <property type="match status" value="1"/>
</dbReference>
<dbReference type="Pfam" id="PF08543">
    <property type="entry name" value="Phos_pyr_kin"/>
    <property type="match status" value="1"/>
</dbReference>
<dbReference type="GO" id="GO:0009229">
    <property type="term" value="P:thiamine diphosphate biosynthetic process"/>
    <property type="evidence" value="ECO:0007669"/>
    <property type="project" value="UniProtKB-UniPathway"/>
</dbReference>
<dbReference type="KEGG" id="paj:PAJ_1818"/>
<evidence type="ECO:0000256" key="5">
    <source>
        <dbReference type="ARBA" id="ARBA00022777"/>
    </source>
</evidence>
<sequence length="288" mass="31092">MQMDRVALRLLSWMHSGRWRHLMKRINALTIAGTDPSGGAGIQADLKTFSALGAYGTSVITALVAQNTCGVQSVYPVAPEFVTAQLDSVLDDVRIDSAKIGMLSETEIVERVAHGLQRREIPFVVLDTVMVAKSGDALLNPDAIACVRDRLLPLVSLITPNLPEAAALLGCQVALNEDEMLTQGKALLALGCQAVLMKGGHLDGDESPDWLLTRAGRQRFSSVRVNTRHTHGTGCTLSAALAALRPRHDSWEATISEAKAWLQQALLAADSLEVGNGIGPVHHFHQWW</sequence>
<dbReference type="AlphaFoldDB" id="A0A0H3KXW5"/>
<proteinExistence type="predicted"/>